<protein>
    <recommendedName>
        <fullName evidence="2">Protein kinase domain-containing protein</fullName>
    </recommendedName>
</protein>
<feature type="domain" description="Protein kinase" evidence="2">
    <location>
        <begin position="365"/>
        <end position="695"/>
    </location>
</feature>
<dbReference type="InterPro" id="IPR001245">
    <property type="entry name" value="Ser-Thr/Tyr_kinase_cat_dom"/>
</dbReference>
<dbReference type="SMART" id="SM00220">
    <property type="entry name" value="S_TKc"/>
    <property type="match status" value="1"/>
</dbReference>
<name>A0A517LQV7_9PEZI</name>
<dbReference type="SUPFAM" id="SSF56112">
    <property type="entry name" value="Protein kinase-like (PK-like)"/>
    <property type="match status" value="1"/>
</dbReference>
<dbReference type="STRING" id="50376.A0A517LQV7"/>
<feature type="region of interest" description="Disordered" evidence="1">
    <location>
        <begin position="87"/>
        <end position="165"/>
    </location>
</feature>
<feature type="compositionally biased region" description="Polar residues" evidence="1">
    <location>
        <begin position="121"/>
        <end position="130"/>
    </location>
</feature>
<evidence type="ECO:0000313" key="4">
    <source>
        <dbReference type="Proteomes" id="UP000316270"/>
    </source>
</evidence>
<dbReference type="Proteomes" id="UP000316270">
    <property type="component" value="Chromosome 19"/>
</dbReference>
<feature type="compositionally biased region" description="Basic and acidic residues" evidence="1">
    <location>
        <begin position="28"/>
        <end position="40"/>
    </location>
</feature>
<evidence type="ECO:0000313" key="3">
    <source>
        <dbReference type="EMBL" id="QDS78034.1"/>
    </source>
</evidence>
<dbReference type="GO" id="GO:0004672">
    <property type="term" value="F:protein kinase activity"/>
    <property type="evidence" value="ECO:0007669"/>
    <property type="project" value="InterPro"/>
</dbReference>
<dbReference type="InterPro" id="IPR011009">
    <property type="entry name" value="Kinase-like_dom_sf"/>
</dbReference>
<dbReference type="Pfam" id="PF06985">
    <property type="entry name" value="HET"/>
    <property type="match status" value="1"/>
</dbReference>
<dbReference type="Pfam" id="PF07714">
    <property type="entry name" value="PK_Tyr_Ser-Thr"/>
    <property type="match status" value="1"/>
</dbReference>
<feature type="region of interest" description="Disordered" evidence="1">
    <location>
        <begin position="1"/>
        <end position="74"/>
    </location>
</feature>
<sequence>MALPTRPHATSVIESESSGNPIVLLSKQPDRLADERHDATHPLSSESNEIRGFFSKIDSQGKKRQSACNPATNQLQRHQSLALWNSTQEAATPETHVLKDRSSEERSEDSGHNFLPPSAYPSPTTETNECTLHATPIALEPDPKPGKVTRASTTGTDASLPDKKRFGRTDTARTEYFSRPYKSRQNKNAVKVPEVPDLGNLISEKMAAGRGIGLEKSKEYISVDELAVLITDPSITQALPDAPRDLIDFALNNKTLFAITLLVFSDQATRQKNRQMAMESFSEHEFSDKLLPVQDLRRLDTCGKFCGEEECQHPEHEDAFHLDLWDHITFSSFFEKQWTFKLHFFLKDDFENHLDDRWILPLQDVEIGNTVGEGHFSVVYKAMMLADHQDTMPCATNSSTIPVAIKELRQYNGPAYHVERDWRNELLALKGFTVIGDKHIVKGIGAVKQQGKYYLFMEWADGGTLEGFWKDNPNPNHSLSGQKVKEIILQFHGLAHALNSMHNYRPRKEETVETIPGPDIPQIDAPDQSIEDRSWRHGDLKPSNILRIKNGSSWLGQLKIGDLGRAREHNQATGERAVGTKEVFGSWRYEAPETWTSLASAPRSRIYDIWSFACIILDSIVWMVHGNEKLNEFEKKSPVPGHGTPYWTFETMGLHQKAAKTTDHVASLIRDMLDNELKEQSALRDLLLLVKQKLLIVTLSGRADCKTLCNELSLIISRGSKDESYWFKKFTGTNGHTTKTLRTNLGNDFLSPNRGLAAGNFATRRTSLPLGRKPNYSMSQRADDSYLHGFDDIWKVEEDNTFARKVLARPEIDIDILLPEKPSFLCEKCRTLDLTAPNVEIRDTTLALRNASRDGCEFCAMRLRAAGDIADDKEVAFEKASSGLQSSGDTPGSFVLSLSNTSGEINASLDEGPNYIQIGFPNIPKSGSSAHFGLLRAWVEDCDSKHEECRPLEAATEYPTRVIDVGLTESPVLRLVESGSLGERELSSFRYVALSYPWGRKGSHAHMCTTTDNLETHKRQIPDVLPKTLADAVTVTRSLGIRYLWIDMLCIVQGNDGDFPQESGRMELVFSSAYLVLAATSADGSSSGFLDRNSWRELKSDENEGQFGRNIVALPSPQGTAGSTIYIAGGFDDFADDVRNGPLNKRGWVFQERALARRTIHFTKNQTYWECGHGIRCETLTKIKNPYEAFLGDPHFPSYGLRYNKGGDIAFYERLYEQYSTLAFSQPEDRSNAVGGLEQRLLRALKAKGGSDLGNFGIFDDYWGRGLLWKRSEQTPQMDRLLEGAHGGPPAPSWSWMGHTGGITFLKPESHSVEWLTNEVVFPWSRSTDPRTSTNVHRGALGLRGFARDFTVGQSDDAAEKDRLEVVYENPDLVATRRLKCMVIGRMKMDNRSKREVRNYVLILGQKVSPGRDDLYERIGAGFIHGSLINWADPLRVTIE</sequence>
<dbReference type="InterPro" id="IPR000719">
    <property type="entry name" value="Prot_kinase_dom"/>
</dbReference>
<organism evidence="3 4">
    <name type="scientific">Venturia effusa</name>
    <dbReference type="NCBI Taxonomy" id="50376"/>
    <lineage>
        <taxon>Eukaryota</taxon>
        <taxon>Fungi</taxon>
        <taxon>Dikarya</taxon>
        <taxon>Ascomycota</taxon>
        <taxon>Pezizomycotina</taxon>
        <taxon>Dothideomycetes</taxon>
        <taxon>Pleosporomycetidae</taxon>
        <taxon>Venturiales</taxon>
        <taxon>Venturiaceae</taxon>
        <taxon>Venturia</taxon>
    </lineage>
</organism>
<feature type="compositionally biased region" description="Basic and acidic residues" evidence="1">
    <location>
        <begin position="96"/>
        <end position="111"/>
    </location>
</feature>
<evidence type="ECO:0000259" key="2">
    <source>
        <dbReference type="PROSITE" id="PS50011"/>
    </source>
</evidence>
<dbReference type="CDD" id="cd00180">
    <property type="entry name" value="PKc"/>
    <property type="match status" value="1"/>
</dbReference>
<accession>A0A517LQV7</accession>
<dbReference type="OrthoDB" id="4062651at2759"/>
<gene>
    <name evidence="3" type="ORF">FKW77_003054</name>
</gene>
<dbReference type="PROSITE" id="PS50011">
    <property type="entry name" value="PROTEIN_KINASE_DOM"/>
    <property type="match status" value="1"/>
</dbReference>
<proteinExistence type="predicted"/>
<reference evidence="3 4" key="1">
    <citation type="submission" date="2019-07" db="EMBL/GenBank/DDBJ databases">
        <title>Finished genome of Venturia effusa.</title>
        <authorList>
            <person name="Young C.A."/>
            <person name="Cox M.P."/>
            <person name="Ganley A.R.D."/>
            <person name="David W.J."/>
        </authorList>
    </citation>
    <scope>NUCLEOTIDE SEQUENCE [LARGE SCALE GENOMIC DNA]</scope>
    <source>
        <strain evidence="4">albino</strain>
    </source>
</reference>
<dbReference type="EMBL" id="CP042203">
    <property type="protein sequence ID" value="QDS78034.1"/>
    <property type="molecule type" value="Genomic_DNA"/>
</dbReference>
<keyword evidence="4" id="KW-1185">Reference proteome</keyword>
<dbReference type="PANTHER" id="PTHR33112:SF10">
    <property type="entry name" value="TOL"/>
    <property type="match status" value="1"/>
</dbReference>
<dbReference type="GO" id="GO:0005524">
    <property type="term" value="F:ATP binding"/>
    <property type="evidence" value="ECO:0007669"/>
    <property type="project" value="InterPro"/>
</dbReference>
<evidence type="ECO:0000256" key="1">
    <source>
        <dbReference type="SAM" id="MobiDB-lite"/>
    </source>
</evidence>
<dbReference type="PANTHER" id="PTHR33112">
    <property type="entry name" value="DOMAIN PROTEIN, PUTATIVE-RELATED"/>
    <property type="match status" value="1"/>
</dbReference>
<dbReference type="Gene3D" id="3.30.200.20">
    <property type="entry name" value="Phosphorylase Kinase, domain 1"/>
    <property type="match status" value="1"/>
</dbReference>
<dbReference type="Gene3D" id="1.10.510.10">
    <property type="entry name" value="Transferase(Phosphotransferase) domain 1"/>
    <property type="match status" value="1"/>
</dbReference>
<dbReference type="InterPro" id="IPR010730">
    <property type="entry name" value="HET"/>
</dbReference>